<evidence type="ECO:0000313" key="4">
    <source>
        <dbReference type="Proteomes" id="UP000825729"/>
    </source>
</evidence>
<dbReference type="AlphaFoldDB" id="A0AAV7F2G1"/>
<feature type="region of interest" description="Disordered" evidence="1">
    <location>
        <begin position="131"/>
        <end position="157"/>
    </location>
</feature>
<proteinExistence type="predicted"/>
<accession>A0AAV7F2G1</accession>
<sequence>MVREFSHGHAVVSSTVSINCAATRVASAVKKMSRIGRRTYKVRSSIKGGKTTRQISPWMTQFSLEDSRLIQEYLSSEECYMKCMKNIAVPYKFICEGIQEKFITDILQNEYLKQIHVSMFSIHRGQELPKKHDAKLKKGDGRARKGEGRSRTGEKDHIPRIRDEIVRDILWGKARIRQSVDDDSSKTFQTAITFTNNALRGRLGDAPTWYVAIVLMVVIISNPDLIMVIGRLEEDLGGKRIFKEQPVEDLGSSPDSSIQFSFPNWAFPSHSSLQSAYDSSSLGNPWRLNIFALDCILHLVFSSTRHLVISGGCIIIMESLYKMDFSLPVFLICSTILALEFSDEMLELVLLALKDLKKSLKNQGFDLLISFGSAENVIVKLVKEVKATHIFVEEEAEYNLRVVIDAVEKSLLGVLPTFDDLKRYVIENSQKVDECWTSHKAKSAQTMLMTTDIDRVNVAPEPFEGFSASNSNKSGQLSFTSKNQKKILKNSIFVSKDGYVVGGGTDVVLNALAAYLRYLEGTARDDWEEVHEKARNTDSRKGASFGALFGAAIQLGTISRRRVYYEAIKYEKERNVGFLSPFGYSAPTVAAAAEGVSAMEMWNSE</sequence>
<keyword evidence="4" id="KW-1185">Reference proteome</keyword>
<dbReference type="InterPro" id="IPR036155">
    <property type="entry name" value="Crypto/Photolyase_N_sf"/>
</dbReference>
<dbReference type="InterPro" id="IPR014729">
    <property type="entry name" value="Rossmann-like_a/b/a_fold"/>
</dbReference>
<dbReference type="Pfam" id="PF00875">
    <property type="entry name" value="DNA_photolyase"/>
    <property type="match status" value="1"/>
</dbReference>
<evidence type="ECO:0000256" key="1">
    <source>
        <dbReference type="SAM" id="MobiDB-lite"/>
    </source>
</evidence>
<dbReference type="PANTHER" id="PTHR47832:SF1">
    <property type="entry name" value="DNA PHOTOLYASE"/>
    <property type="match status" value="1"/>
</dbReference>
<dbReference type="Gene3D" id="3.40.50.620">
    <property type="entry name" value="HUPs"/>
    <property type="match status" value="1"/>
</dbReference>
<evidence type="ECO:0000313" key="3">
    <source>
        <dbReference type="EMBL" id="KAG9454137.1"/>
    </source>
</evidence>
<comment type="caution">
    <text evidence="3">The sequence shown here is derived from an EMBL/GenBank/DDBJ whole genome shotgun (WGS) entry which is preliminary data.</text>
</comment>
<reference evidence="3 4" key="1">
    <citation type="submission" date="2021-07" db="EMBL/GenBank/DDBJ databases">
        <title>The Aristolochia fimbriata genome: insights into angiosperm evolution, floral development and chemical biosynthesis.</title>
        <authorList>
            <person name="Jiao Y."/>
        </authorList>
    </citation>
    <scope>NUCLEOTIDE SEQUENCE [LARGE SCALE GENOMIC DNA]</scope>
    <source>
        <strain evidence="3">IBCAS-2021</strain>
        <tissue evidence="3">Leaf</tissue>
    </source>
</reference>
<name>A0AAV7F2G1_ARIFI</name>
<dbReference type="SUPFAM" id="SSF52425">
    <property type="entry name" value="Cryptochrome/photolyase, N-terminal domain"/>
    <property type="match status" value="1"/>
</dbReference>
<dbReference type="Proteomes" id="UP000825729">
    <property type="component" value="Unassembled WGS sequence"/>
</dbReference>
<dbReference type="EMBL" id="JAINDJ010000003">
    <property type="protein sequence ID" value="KAG9454137.1"/>
    <property type="molecule type" value="Genomic_DNA"/>
</dbReference>
<feature type="domain" description="Photolyase/cryptochrome alpha/beta" evidence="2">
    <location>
        <begin position="295"/>
        <end position="436"/>
    </location>
</feature>
<dbReference type="InterPro" id="IPR006050">
    <property type="entry name" value="DNA_photolyase_N"/>
</dbReference>
<protein>
    <recommendedName>
        <fullName evidence="2">Photolyase/cryptochrome alpha/beta domain-containing protein</fullName>
    </recommendedName>
</protein>
<dbReference type="PROSITE" id="PS51645">
    <property type="entry name" value="PHR_CRY_ALPHA_BETA"/>
    <property type="match status" value="1"/>
</dbReference>
<evidence type="ECO:0000259" key="2">
    <source>
        <dbReference type="PROSITE" id="PS51645"/>
    </source>
</evidence>
<gene>
    <name evidence="3" type="ORF">H6P81_007041</name>
</gene>
<organism evidence="3 4">
    <name type="scientific">Aristolochia fimbriata</name>
    <name type="common">White veined hardy Dutchman's pipe vine</name>
    <dbReference type="NCBI Taxonomy" id="158543"/>
    <lineage>
        <taxon>Eukaryota</taxon>
        <taxon>Viridiplantae</taxon>
        <taxon>Streptophyta</taxon>
        <taxon>Embryophyta</taxon>
        <taxon>Tracheophyta</taxon>
        <taxon>Spermatophyta</taxon>
        <taxon>Magnoliopsida</taxon>
        <taxon>Magnoliidae</taxon>
        <taxon>Piperales</taxon>
        <taxon>Aristolochiaceae</taxon>
        <taxon>Aristolochia</taxon>
    </lineage>
</organism>
<dbReference type="PANTHER" id="PTHR47832">
    <property type="entry name" value="DNA PHOTOLYASE"/>
    <property type="match status" value="1"/>
</dbReference>